<dbReference type="Gene3D" id="3.30.200.20">
    <property type="entry name" value="Phosphorylase Kinase, domain 1"/>
    <property type="match status" value="1"/>
</dbReference>
<dbReference type="Proteomes" id="UP001519331">
    <property type="component" value="Unassembled WGS sequence"/>
</dbReference>
<dbReference type="Gene3D" id="3.90.1200.10">
    <property type="match status" value="1"/>
</dbReference>
<dbReference type="SUPFAM" id="SSF56112">
    <property type="entry name" value="Protein kinase-like (PK-like)"/>
    <property type="match status" value="1"/>
</dbReference>
<gene>
    <name evidence="2" type="ORF">JOF45_002299</name>
</gene>
<comment type="caution">
    <text evidence="2">The sequence shown here is derived from an EMBL/GenBank/DDBJ whole genome shotgun (WGS) entry which is preliminary data.</text>
</comment>
<name>A0ABS4T553_9MICC</name>
<evidence type="ECO:0000313" key="3">
    <source>
        <dbReference type="Proteomes" id="UP001519331"/>
    </source>
</evidence>
<dbReference type="RefSeq" id="WP_342591480.1">
    <property type="nucleotide sequence ID" value="NZ_JAGINX010000001.1"/>
</dbReference>
<organism evidence="2 3">
    <name type="scientific">Nesterenkonia lacusekhoensis</name>
    <dbReference type="NCBI Taxonomy" id="150832"/>
    <lineage>
        <taxon>Bacteria</taxon>
        <taxon>Bacillati</taxon>
        <taxon>Actinomycetota</taxon>
        <taxon>Actinomycetes</taxon>
        <taxon>Micrococcales</taxon>
        <taxon>Micrococcaceae</taxon>
        <taxon>Nesterenkonia</taxon>
    </lineage>
</organism>
<sequence length="315" mass="34205">MDPAAEDAPAVNPVPETPADLLALATRHGLNLTEESVEFVDFGLDYQVALAADGAGQRWVLRVPRRASVVETMAAEAAVLNLVGAHLQVAVPDWRIRSGELIAYPAVPGIAGMTLQDGEPHWTVDPTSADYARRFGALLAQLHSIDAERARTAGVEVRTPQQVRQQWREDIEKVTTHFQVNPKRTDQWRHWLSEDAYWPQRTVMTHGEIYPGHVLVDESGAITGVIDWTTARVDDPARDLVFSYALGGEEVFAAAVEAYADSGGQPTEHLLEHCRLLWSAGAVGYGLYALETGEQAHHEAAAAQLAADPDGGDPA</sequence>
<protein>
    <submittedName>
        <fullName evidence="2">Macrolide phosphotransferase</fullName>
    </submittedName>
</protein>
<keyword evidence="3" id="KW-1185">Reference proteome</keyword>
<dbReference type="InterPro" id="IPR011009">
    <property type="entry name" value="Kinase-like_dom_sf"/>
</dbReference>
<dbReference type="InterPro" id="IPR002575">
    <property type="entry name" value="Aminoglycoside_PTrfase"/>
</dbReference>
<proteinExistence type="predicted"/>
<feature type="domain" description="Aminoglycoside phosphotransferase" evidence="1">
    <location>
        <begin position="47"/>
        <end position="266"/>
    </location>
</feature>
<dbReference type="CDD" id="cd05152">
    <property type="entry name" value="MPH2"/>
    <property type="match status" value="1"/>
</dbReference>
<dbReference type="Pfam" id="PF01636">
    <property type="entry name" value="APH"/>
    <property type="match status" value="1"/>
</dbReference>
<accession>A0ABS4T553</accession>
<dbReference type="InterPro" id="IPR051678">
    <property type="entry name" value="AGP_Transferase"/>
</dbReference>
<evidence type="ECO:0000313" key="2">
    <source>
        <dbReference type="EMBL" id="MBP2319280.1"/>
    </source>
</evidence>
<dbReference type="PANTHER" id="PTHR21310:SF15">
    <property type="entry name" value="AMINOGLYCOSIDE PHOSPHOTRANSFERASE DOMAIN-CONTAINING PROTEIN"/>
    <property type="match status" value="1"/>
</dbReference>
<dbReference type="PANTHER" id="PTHR21310">
    <property type="entry name" value="AMINOGLYCOSIDE PHOSPHOTRANSFERASE-RELATED-RELATED"/>
    <property type="match status" value="1"/>
</dbReference>
<dbReference type="EMBL" id="JAGINX010000001">
    <property type="protein sequence ID" value="MBP2319280.1"/>
    <property type="molecule type" value="Genomic_DNA"/>
</dbReference>
<evidence type="ECO:0000259" key="1">
    <source>
        <dbReference type="Pfam" id="PF01636"/>
    </source>
</evidence>
<reference evidence="2 3" key="1">
    <citation type="submission" date="2021-03" db="EMBL/GenBank/DDBJ databases">
        <title>Sequencing the genomes of 1000 actinobacteria strains.</title>
        <authorList>
            <person name="Klenk H.-P."/>
        </authorList>
    </citation>
    <scope>NUCLEOTIDE SEQUENCE [LARGE SCALE GENOMIC DNA]</scope>
    <source>
        <strain evidence="2 3">DSM 12544</strain>
    </source>
</reference>